<feature type="region of interest" description="Disordered" evidence="1">
    <location>
        <begin position="562"/>
        <end position="608"/>
    </location>
</feature>
<name>A0A6L2L5M7_TANCI</name>
<evidence type="ECO:0000259" key="2">
    <source>
        <dbReference type="Pfam" id="PF07727"/>
    </source>
</evidence>
<evidence type="ECO:0000256" key="1">
    <source>
        <dbReference type="SAM" id="MobiDB-lite"/>
    </source>
</evidence>
<dbReference type="EMBL" id="BKCJ010003745">
    <property type="protein sequence ID" value="GEU56926.1"/>
    <property type="molecule type" value="Genomic_DNA"/>
</dbReference>
<protein>
    <recommendedName>
        <fullName evidence="2">Reverse transcriptase Ty1/copia-type domain-containing protein</fullName>
    </recommendedName>
</protein>
<feature type="domain" description="Reverse transcriptase Ty1/copia-type" evidence="2">
    <location>
        <begin position="942"/>
        <end position="1021"/>
    </location>
</feature>
<sequence length="1094" mass="123177">MRIEQHFLMTDYSLWEVILNGDSHAPTRVVDGVLQPVAPTMAEQRLARKNDLKARGTLLMALLDKHQFKFNAHKDAKTLVEAIEKRFGGNIKTKKKLISQLKILRVSLLQEDINLKFLRSLPSEWMTHTLIWRNKTDLEEHSLDDLFNSLKIYEAEVKSSSFASTTTQTIAFVSSSNTDSTNKLVSATASVSAVSAKMLVSSLPNVDSLSNAGHFARECRSLKDSRRNGVAEPQRMTIPVKTSTSDALVSQCDSVGSYNWSFQAEEEPTNYALMAFLSSSPSSNNEIVSCSKAWSDESFPPSPIYDRYQLGNGYHDVPPPYTRTFMLPKSVLAFSAAPNAVETDHPGFNVKLSPTKPNQYLSHTNRASTPIIEDWVFNSEDESETMTPQNVPIVFTQSKLVPINAVRPVRTTVPKLKVTRPRHAKPIVTKTNSPTRRHINRSPSLKPIILLPELLLLRLQWLMLLRGNPQHDLKDKGVIDSRCSRYMTGNMFYLYDFMELNGGFIAFGGNPKGGKISKKMCDKKNRVLFTETKCLVLSLEFKLPDESQVLLRVPRENNMYNNTDGDVAFDEKEPEFDKKKHESKVIVSLSSSAQSKKHDDKTKKEAKGKSLVESFTGYRNLSVEFEDFSDNSINEVNPAGTLVPTVGQISPNSTNTFSAAGPSNAAASPIHRKSLCIDTSQLPGDPDMPKSEDITYSNDEDDVGAEADFNNLETSITVSPILTTRVYKDHLVTKIIGDLSSATQTRSMARVAKDQGGLSHMFNDDFHTCMFACFLLQEEPKRVHQALKDPSWIEAMQEELLQFKMQKVWVLVDLPYGKRVIGTKWGFRNKKDERGIVVKNKARLVAQGYIQEEGIDYEEVFALVSRIEAIRLFLAYVSFIGFMVYQMDDKSDFMYGTIKEEVYVCQPLGFEDPDYPNKVYKVVKELYGLHQAPRAWKKGHILLVQIYVDDIIFGLTNKDLCKSFEKLMKAKFQMSSMGELTFFLGLQVKQKKYGIFISQDKYVAEILKKFRLTDGKSASTSIDTEKPLLKDPNGDDVDMHTYRSIIGSLMYLTSSRPDIMFAQCKKQTVVATSSTEAEYVAAASCCAQVLWIQN</sequence>
<dbReference type="InterPro" id="IPR013103">
    <property type="entry name" value="RVT_2"/>
</dbReference>
<accession>A0A6L2L5M7</accession>
<feature type="compositionally biased region" description="Basic and acidic residues" evidence="1">
    <location>
        <begin position="569"/>
        <end position="584"/>
    </location>
</feature>
<gene>
    <name evidence="3" type="ORF">Tci_028904</name>
</gene>
<dbReference type="PANTHER" id="PTHR11439">
    <property type="entry name" value="GAG-POL-RELATED RETROTRANSPOSON"/>
    <property type="match status" value="1"/>
</dbReference>
<proteinExistence type="predicted"/>
<feature type="compositionally biased region" description="Basic and acidic residues" evidence="1">
    <location>
        <begin position="596"/>
        <end position="608"/>
    </location>
</feature>
<dbReference type="Pfam" id="PF07727">
    <property type="entry name" value="RVT_2"/>
    <property type="match status" value="2"/>
</dbReference>
<dbReference type="PANTHER" id="PTHR11439:SF509">
    <property type="entry name" value="RNA-DIRECTED DNA POLYMERASE"/>
    <property type="match status" value="1"/>
</dbReference>
<reference evidence="3" key="1">
    <citation type="journal article" date="2019" name="Sci. Rep.">
        <title>Draft genome of Tanacetum cinerariifolium, the natural source of mosquito coil.</title>
        <authorList>
            <person name="Yamashiro T."/>
            <person name="Shiraishi A."/>
            <person name="Satake H."/>
            <person name="Nakayama K."/>
        </authorList>
    </citation>
    <scope>NUCLEOTIDE SEQUENCE</scope>
</reference>
<organism evidence="3">
    <name type="scientific">Tanacetum cinerariifolium</name>
    <name type="common">Dalmatian daisy</name>
    <name type="synonym">Chrysanthemum cinerariifolium</name>
    <dbReference type="NCBI Taxonomy" id="118510"/>
    <lineage>
        <taxon>Eukaryota</taxon>
        <taxon>Viridiplantae</taxon>
        <taxon>Streptophyta</taxon>
        <taxon>Embryophyta</taxon>
        <taxon>Tracheophyta</taxon>
        <taxon>Spermatophyta</taxon>
        <taxon>Magnoliopsida</taxon>
        <taxon>eudicotyledons</taxon>
        <taxon>Gunneridae</taxon>
        <taxon>Pentapetalae</taxon>
        <taxon>asterids</taxon>
        <taxon>campanulids</taxon>
        <taxon>Asterales</taxon>
        <taxon>Asteraceae</taxon>
        <taxon>Asteroideae</taxon>
        <taxon>Anthemideae</taxon>
        <taxon>Anthemidinae</taxon>
        <taxon>Tanacetum</taxon>
    </lineage>
</organism>
<feature type="domain" description="Reverse transcriptase Ty1/copia-type" evidence="2">
    <location>
        <begin position="807"/>
        <end position="938"/>
    </location>
</feature>
<comment type="caution">
    <text evidence="3">The sequence shown here is derived from an EMBL/GenBank/DDBJ whole genome shotgun (WGS) entry which is preliminary data.</text>
</comment>
<evidence type="ECO:0000313" key="3">
    <source>
        <dbReference type="EMBL" id="GEU56926.1"/>
    </source>
</evidence>
<dbReference type="AlphaFoldDB" id="A0A6L2L5M7"/>